<dbReference type="SUPFAM" id="SSF88713">
    <property type="entry name" value="Glycoside hydrolase/deacetylase"/>
    <property type="match status" value="1"/>
</dbReference>
<dbReference type="Pfam" id="PF01522">
    <property type="entry name" value="Polysacc_deac_1"/>
    <property type="match status" value="1"/>
</dbReference>
<dbReference type="AlphaFoldDB" id="A0A327KY47"/>
<dbReference type="PANTHER" id="PTHR43123">
    <property type="entry name" value="POLYSACCHARIDE DEACETYLASE-RELATED"/>
    <property type="match status" value="1"/>
</dbReference>
<dbReference type="GO" id="GO:0005975">
    <property type="term" value="P:carbohydrate metabolic process"/>
    <property type="evidence" value="ECO:0007669"/>
    <property type="project" value="InterPro"/>
</dbReference>
<dbReference type="PROSITE" id="PS51677">
    <property type="entry name" value="NODB"/>
    <property type="match status" value="1"/>
</dbReference>
<comment type="similarity">
    <text evidence="2">Belongs to the polysaccharide deacetylase family.</text>
</comment>
<reference evidence="6 7" key="1">
    <citation type="submission" date="2017-07" db="EMBL/GenBank/DDBJ databases">
        <title>Draft Genome Sequences of Select Purple Nonsulfur Bacteria.</title>
        <authorList>
            <person name="Lasarre B."/>
            <person name="Mckinlay J.B."/>
        </authorList>
    </citation>
    <scope>NUCLEOTIDE SEQUENCE [LARGE SCALE GENOMIC DNA]</scope>
    <source>
        <strain evidence="6 7">DSM 5909</strain>
    </source>
</reference>
<dbReference type="OrthoDB" id="9787041at2"/>
<dbReference type="EMBL" id="NPEX01000071">
    <property type="protein sequence ID" value="RAI43769.1"/>
    <property type="molecule type" value="Genomic_DNA"/>
</dbReference>
<protein>
    <recommendedName>
        <fullName evidence="3">Chitooligosaccharide deacetylase</fullName>
    </recommendedName>
    <alternativeName>
        <fullName evidence="4">Nodulation protein B</fullName>
    </alternativeName>
</protein>
<evidence type="ECO:0000256" key="3">
    <source>
        <dbReference type="ARBA" id="ARBA00020071"/>
    </source>
</evidence>
<dbReference type="PANTHER" id="PTHR43123:SF4">
    <property type="entry name" value="POLYSACCHARIDE DEACETYLASE"/>
    <property type="match status" value="1"/>
</dbReference>
<organism evidence="6 7">
    <name type="scientific">Rhodoplanes roseus</name>
    <dbReference type="NCBI Taxonomy" id="29409"/>
    <lineage>
        <taxon>Bacteria</taxon>
        <taxon>Pseudomonadati</taxon>
        <taxon>Pseudomonadota</taxon>
        <taxon>Alphaproteobacteria</taxon>
        <taxon>Hyphomicrobiales</taxon>
        <taxon>Nitrobacteraceae</taxon>
        <taxon>Rhodoplanes</taxon>
    </lineage>
</organism>
<proteinExistence type="inferred from homology"/>
<evidence type="ECO:0000256" key="4">
    <source>
        <dbReference type="ARBA" id="ARBA00032976"/>
    </source>
</evidence>
<keyword evidence="7" id="KW-1185">Reference proteome</keyword>
<dbReference type="CDD" id="cd10916">
    <property type="entry name" value="CE4_PuuE_HpPgdA_like"/>
    <property type="match status" value="1"/>
</dbReference>
<dbReference type="RefSeq" id="WP_111419380.1">
    <property type="nucleotide sequence ID" value="NZ_NPEX01000071.1"/>
</dbReference>
<evidence type="ECO:0000313" key="6">
    <source>
        <dbReference type="EMBL" id="RAI43769.1"/>
    </source>
</evidence>
<dbReference type="InterPro" id="IPR011330">
    <property type="entry name" value="Glyco_hydro/deAcase_b/a-brl"/>
</dbReference>
<dbReference type="Gene3D" id="3.20.20.370">
    <property type="entry name" value="Glycoside hydrolase/deacetylase"/>
    <property type="match status" value="1"/>
</dbReference>
<dbReference type="GO" id="GO:0016810">
    <property type="term" value="F:hydrolase activity, acting on carbon-nitrogen (but not peptide) bonds"/>
    <property type="evidence" value="ECO:0007669"/>
    <property type="project" value="InterPro"/>
</dbReference>
<dbReference type="InterPro" id="IPR002509">
    <property type="entry name" value="NODB_dom"/>
</dbReference>
<evidence type="ECO:0000313" key="7">
    <source>
        <dbReference type="Proteomes" id="UP000249130"/>
    </source>
</evidence>
<name>A0A327KY47_9BRAD</name>
<sequence length="293" mass="32225">MSGESDFVARDTRVQRLDRAFRWPGGRRVAVILNLAYEAWSDGKAPGVGPMGNPLPAGAFDTNSLSWGHYGVARGIDRLLRNLDRHKARASVMTSGVLAERTPAVLKRMVDAGHEIVAHSWAQDVIPATLTTEQVQTDIVRTTEAIETASGKRPVGWISPRGTPSREGSRLLIDAGYLWQGDVFDDERPYIQIRDNGRIVAIPLTMEINDLPHAMRFGRSPRDFVTLFDDLLTNVLSAEDESVVIDVTAHCHVFGRPSGAWAYEAIVKSVMGRDDVYVATRAEIADHVLKTAG</sequence>
<evidence type="ECO:0000259" key="5">
    <source>
        <dbReference type="PROSITE" id="PS51677"/>
    </source>
</evidence>
<accession>A0A327KY47</accession>
<dbReference type="Proteomes" id="UP000249130">
    <property type="component" value="Unassembled WGS sequence"/>
</dbReference>
<feature type="domain" description="NodB homology" evidence="5">
    <location>
        <begin position="61"/>
        <end position="293"/>
    </location>
</feature>
<evidence type="ECO:0000256" key="1">
    <source>
        <dbReference type="ARBA" id="ARBA00003236"/>
    </source>
</evidence>
<evidence type="ECO:0000256" key="2">
    <source>
        <dbReference type="ARBA" id="ARBA00010973"/>
    </source>
</evidence>
<comment type="function">
    <text evidence="1">Is involved in generating a small heat-stable compound (Nod), an acylated oligomer of N-acetylglucosamine, that stimulates mitosis in various plant protoplasts.</text>
</comment>
<gene>
    <name evidence="6" type="ORF">CH341_12555</name>
</gene>
<comment type="caution">
    <text evidence="6">The sequence shown here is derived from an EMBL/GenBank/DDBJ whole genome shotgun (WGS) entry which is preliminary data.</text>
</comment>